<comment type="caution">
    <text evidence="1">The sequence shown here is derived from an EMBL/GenBank/DDBJ whole genome shotgun (WGS) entry which is preliminary data.</text>
</comment>
<gene>
    <name evidence="1" type="ORF">Pyn_10457</name>
</gene>
<accession>A0A315B348</accession>
<dbReference type="AlphaFoldDB" id="A0A315B348"/>
<dbReference type="Proteomes" id="UP000250321">
    <property type="component" value="Unassembled WGS sequence"/>
</dbReference>
<sequence>MNPSHVIYGTCTRDCGVKGYGGPQGPRKLLDSGGFGLTTWSTKVQTHYFDFPMWRAFPFYKLGGIAQAKPTSLGCCKPPSNYENSLSLAAASIPIAINSLLQPSALPLAAGAAQQLLALAAASILAAINPLLQ</sequence>
<reference evidence="1 2" key="1">
    <citation type="submission" date="2018-02" db="EMBL/GenBank/DDBJ databases">
        <title>Draft genome of wild Prunus yedoensis var. nudiflora.</title>
        <authorList>
            <person name="Baek S."/>
            <person name="Kim J.-H."/>
            <person name="Choi K."/>
            <person name="Kim G.-B."/>
            <person name="Cho A."/>
            <person name="Jang H."/>
            <person name="Shin C.-H."/>
            <person name="Yu H.-J."/>
            <person name="Mun J.-H."/>
        </authorList>
    </citation>
    <scope>NUCLEOTIDE SEQUENCE [LARGE SCALE GENOMIC DNA]</scope>
    <source>
        <strain evidence="2">cv. Jeju island</strain>
        <tissue evidence="1">Leaf</tissue>
    </source>
</reference>
<keyword evidence="2" id="KW-1185">Reference proteome</keyword>
<evidence type="ECO:0000313" key="2">
    <source>
        <dbReference type="Proteomes" id="UP000250321"/>
    </source>
</evidence>
<organism evidence="1 2">
    <name type="scientific">Prunus yedoensis var. nudiflora</name>
    <dbReference type="NCBI Taxonomy" id="2094558"/>
    <lineage>
        <taxon>Eukaryota</taxon>
        <taxon>Viridiplantae</taxon>
        <taxon>Streptophyta</taxon>
        <taxon>Embryophyta</taxon>
        <taxon>Tracheophyta</taxon>
        <taxon>Spermatophyta</taxon>
        <taxon>Magnoliopsida</taxon>
        <taxon>eudicotyledons</taxon>
        <taxon>Gunneridae</taxon>
        <taxon>Pentapetalae</taxon>
        <taxon>rosids</taxon>
        <taxon>fabids</taxon>
        <taxon>Rosales</taxon>
        <taxon>Rosaceae</taxon>
        <taxon>Amygdaloideae</taxon>
        <taxon>Amygdaleae</taxon>
        <taxon>Prunus</taxon>
    </lineage>
</organism>
<proteinExistence type="predicted"/>
<dbReference type="EMBL" id="PJQY01000026">
    <property type="protein sequence ID" value="PQQ20786.1"/>
    <property type="molecule type" value="Genomic_DNA"/>
</dbReference>
<name>A0A315B348_PRUYE</name>
<protein>
    <submittedName>
        <fullName evidence="1">Uncharacterized protein</fullName>
    </submittedName>
</protein>
<evidence type="ECO:0000313" key="1">
    <source>
        <dbReference type="EMBL" id="PQQ20786.1"/>
    </source>
</evidence>